<evidence type="ECO:0000256" key="2">
    <source>
        <dbReference type="ARBA" id="ARBA00022692"/>
    </source>
</evidence>
<dbReference type="PANTHER" id="PTHR23518">
    <property type="entry name" value="C-METHYLTRANSFERASE"/>
    <property type="match status" value="1"/>
</dbReference>
<evidence type="ECO:0000259" key="6">
    <source>
        <dbReference type="PROSITE" id="PS50850"/>
    </source>
</evidence>
<dbReference type="GO" id="GO:0022857">
    <property type="term" value="F:transmembrane transporter activity"/>
    <property type="evidence" value="ECO:0007669"/>
    <property type="project" value="InterPro"/>
</dbReference>
<keyword evidence="2 5" id="KW-0812">Transmembrane</keyword>
<evidence type="ECO:0000313" key="8">
    <source>
        <dbReference type="Proteomes" id="UP000199651"/>
    </source>
</evidence>
<protein>
    <submittedName>
        <fullName evidence="7">Major Facilitator Superfamily protein</fullName>
    </submittedName>
</protein>
<evidence type="ECO:0000256" key="5">
    <source>
        <dbReference type="SAM" id="Phobius"/>
    </source>
</evidence>
<keyword evidence="3 5" id="KW-1133">Transmembrane helix</keyword>
<gene>
    <name evidence="7" type="ORF">SAMN05192558_104389</name>
</gene>
<feature type="transmembrane region" description="Helical" evidence="5">
    <location>
        <begin position="260"/>
        <end position="279"/>
    </location>
</feature>
<evidence type="ECO:0000256" key="3">
    <source>
        <dbReference type="ARBA" id="ARBA00022989"/>
    </source>
</evidence>
<feature type="transmembrane region" description="Helical" evidence="5">
    <location>
        <begin position="154"/>
        <end position="174"/>
    </location>
</feature>
<dbReference type="EMBL" id="FNJB01000004">
    <property type="protein sequence ID" value="SDO74564.1"/>
    <property type="molecule type" value="Genomic_DNA"/>
</dbReference>
<accession>A0A1H0M2H3</accession>
<dbReference type="OrthoDB" id="9803985at2"/>
<feature type="transmembrane region" description="Helical" evidence="5">
    <location>
        <begin position="382"/>
        <end position="399"/>
    </location>
</feature>
<dbReference type="Proteomes" id="UP000199651">
    <property type="component" value="Unassembled WGS sequence"/>
</dbReference>
<evidence type="ECO:0000256" key="4">
    <source>
        <dbReference type="ARBA" id="ARBA00023136"/>
    </source>
</evidence>
<evidence type="ECO:0000256" key="1">
    <source>
        <dbReference type="ARBA" id="ARBA00004651"/>
    </source>
</evidence>
<dbReference type="InterPro" id="IPR036259">
    <property type="entry name" value="MFS_trans_sf"/>
</dbReference>
<feature type="transmembrane region" description="Helical" evidence="5">
    <location>
        <begin position="21"/>
        <end position="49"/>
    </location>
</feature>
<dbReference type="InterPro" id="IPR011701">
    <property type="entry name" value="MFS"/>
</dbReference>
<dbReference type="Gene3D" id="1.20.1250.20">
    <property type="entry name" value="MFS general substrate transporter like domains"/>
    <property type="match status" value="1"/>
</dbReference>
<feature type="transmembrane region" description="Helical" evidence="5">
    <location>
        <begin position="55"/>
        <end position="75"/>
    </location>
</feature>
<dbReference type="PANTHER" id="PTHR23518:SF2">
    <property type="entry name" value="MAJOR FACILITATOR SUPERFAMILY TRANSPORTER"/>
    <property type="match status" value="1"/>
</dbReference>
<dbReference type="Pfam" id="PF07690">
    <property type="entry name" value="MFS_1"/>
    <property type="match status" value="1"/>
</dbReference>
<feature type="transmembrane region" description="Helical" evidence="5">
    <location>
        <begin position="180"/>
        <end position="200"/>
    </location>
</feature>
<reference evidence="8" key="1">
    <citation type="submission" date="2016-10" db="EMBL/GenBank/DDBJ databases">
        <authorList>
            <person name="Varghese N."/>
            <person name="Submissions S."/>
        </authorList>
    </citation>
    <scope>NUCLEOTIDE SEQUENCE [LARGE SCALE GENOMIC DNA]</scope>
    <source>
        <strain evidence="8">IBRC-M 10655</strain>
    </source>
</reference>
<organism evidence="7 8">
    <name type="scientific">Actinokineospora alba</name>
    <dbReference type="NCBI Taxonomy" id="504798"/>
    <lineage>
        <taxon>Bacteria</taxon>
        <taxon>Bacillati</taxon>
        <taxon>Actinomycetota</taxon>
        <taxon>Actinomycetes</taxon>
        <taxon>Pseudonocardiales</taxon>
        <taxon>Pseudonocardiaceae</taxon>
        <taxon>Actinokineospora</taxon>
    </lineage>
</organism>
<dbReference type="PROSITE" id="PS50850">
    <property type="entry name" value="MFS"/>
    <property type="match status" value="1"/>
</dbReference>
<feature type="transmembrane region" description="Helical" evidence="5">
    <location>
        <begin position="229"/>
        <end position="248"/>
    </location>
</feature>
<keyword evidence="8" id="KW-1185">Reference proteome</keyword>
<dbReference type="InterPro" id="IPR020846">
    <property type="entry name" value="MFS_dom"/>
</dbReference>
<feature type="domain" description="Major facilitator superfamily (MFS) profile" evidence="6">
    <location>
        <begin position="21"/>
        <end position="400"/>
    </location>
</feature>
<feature type="transmembrane region" description="Helical" evidence="5">
    <location>
        <begin position="291"/>
        <end position="310"/>
    </location>
</feature>
<dbReference type="RefSeq" id="WP_091373950.1">
    <property type="nucleotide sequence ID" value="NZ_FNDV01000005.1"/>
</dbReference>
<dbReference type="STRING" id="504798.SAMN05421871_10571"/>
<dbReference type="GO" id="GO:0005886">
    <property type="term" value="C:plasma membrane"/>
    <property type="evidence" value="ECO:0007669"/>
    <property type="project" value="UniProtKB-SubCell"/>
</dbReference>
<proteinExistence type="predicted"/>
<comment type="subcellular location">
    <subcellularLocation>
        <location evidence="1">Cell membrane</location>
        <topology evidence="1">Multi-pass membrane protein</topology>
    </subcellularLocation>
</comment>
<dbReference type="SUPFAM" id="SSF103473">
    <property type="entry name" value="MFS general substrate transporter"/>
    <property type="match status" value="1"/>
</dbReference>
<dbReference type="AlphaFoldDB" id="A0A1H0M2H3"/>
<sequence length="400" mass="41422">MYVTTEPLRGAARSTAKVPSTVLALGMVSLFTDISAEMVTAFLPMYLVYGLGVGYLQLGLIDGLYTGATALLRLVGGHAADRTGKPKTVAAFGYGLSAVTKLGFPVAGGSLGAIGGLLALDRAGKGIRTGPRDAIIAMSAPPDLLGRAFGVHRMLDTIGALLGPVVAFVLIAVTAQAYDAVFVVSFCFAMVGLVILLVWVQQPVGTPAKKKISVREGLRLLVRPEYRKLCLCAMFLGLATVSDAFILIAAQQRTGVSQDLLPLLPLAIAVTFLCAAVPVGRLADRVGRWRVFLVGHGLLLAVYGLLMSGLGGWPVLLLALGLHGLFYAATDGVLMACAGPMLPEEVKASGLAVLQTGQALARTVAAVLFGVGASLVGLGPAFAGYAVVLVIAVVVSWRLR</sequence>
<keyword evidence="4 5" id="KW-0472">Membrane</keyword>
<name>A0A1H0M2H3_9PSEU</name>
<evidence type="ECO:0000313" key="7">
    <source>
        <dbReference type="EMBL" id="SDO74564.1"/>
    </source>
</evidence>
<dbReference type="CDD" id="cd17370">
    <property type="entry name" value="MFS_MJ1317_like"/>
    <property type="match status" value="1"/>
</dbReference>